<accession>A0AC58FWK9</accession>
<keyword evidence="1" id="KW-1185">Reference proteome</keyword>
<proteinExistence type="predicted"/>
<gene>
    <name evidence="2" type="primary">LOC141375086</name>
</gene>
<evidence type="ECO:0000313" key="1">
    <source>
        <dbReference type="Proteomes" id="UP000000437"/>
    </source>
</evidence>
<name>A0AC58FWK9_DANRE</name>
<organism evidence="1 2">
    <name type="scientific">Danio rerio</name>
    <name type="common">Zebrafish</name>
    <name type="synonym">Brachydanio rerio</name>
    <dbReference type="NCBI Taxonomy" id="7955"/>
    <lineage>
        <taxon>Eukaryota</taxon>
        <taxon>Metazoa</taxon>
        <taxon>Chordata</taxon>
        <taxon>Craniata</taxon>
        <taxon>Vertebrata</taxon>
        <taxon>Euteleostomi</taxon>
        <taxon>Actinopterygii</taxon>
        <taxon>Neopterygii</taxon>
        <taxon>Teleostei</taxon>
        <taxon>Ostariophysi</taxon>
        <taxon>Cypriniformes</taxon>
        <taxon>Danionidae</taxon>
        <taxon>Danioninae</taxon>
        <taxon>Danio</taxon>
    </lineage>
</organism>
<dbReference type="Proteomes" id="UP000000437">
    <property type="component" value="Chromosome 6"/>
</dbReference>
<dbReference type="RefSeq" id="XP_073761995.1">
    <property type="nucleotide sequence ID" value="XM_073905894.1"/>
</dbReference>
<protein>
    <submittedName>
        <fullName evidence="2">Uncharacterized protein</fullName>
    </submittedName>
</protein>
<evidence type="ECO:0000313" key="2">
    <source>
        <dbReference type="RefSeq" id="XP_073761995.1"/>
    </source>
</evidence>
<reference evidence="2" key="1">
    <citation type="submission" date="2025-08" db="UniProtKB">
        <authorList>
            <consortium name="RefSeq"/>
        </authorList>
    </citation>
    <scope>IDENTIFICATION</scope>
    <source>
        <strain evidence="2">Tuebingen</strain>
        <tissue evidence="2">Fibroblasts and whole tissue</tissue>
    </source>
</reference>
<sequence length="698" mass="76032">MENNNDSNIPESPALQEIPAAAQRQHAPLSSQVEPEAPTRGRRLTRSSSSKTHSLAVSPSPSTSRVHNASPASSYASAFSSLNPPKQMTNHELRYILSNAGIEAPRSLNKKALLELYHNATTEAGNPTHTSQAKKKTRNPKTRYTPYPPQELSPSIQPIQKQARRGHAPSRTPSSHHPQETQTSTHHPASTLHRRIQSEHPRSPFWPPAPPSNFSSSPNPLIQPQSIPTASNPLEQINPLPLHPTLAPSSFPSGPPPPANFPSSSLPPSFPLCTPPPVLTSTAPTQHPPPPSTARPPFTLHSATPLPPPPNAPALEPPPVSYTARNQILSEVLAVSSRGGPSSNPSASIFRPDIAIDHPLHKLHETSISLILQAVAPRTLQSYLTAWNSFKLFHSLFNIHFPDFSLLSITSFISHLHSSKKIQASSIRSYLSGIQFFHKLIYGAPSAAILHSQTNLLIKGIQKTHPPPPDPRQPITLRILSKCIATLRKGYQSIHTAHTLDAMFNLAFFGFLRCSELTASDKFNPAIHPTISDLALLDKETLSFFIKQSKTDQSRKGHSIYIFDLPSPTSPFQTLLAFSHYRKRQTPNPLSPLFTDDSNQPALPTCLDPRRGIPPKQEPQNLPAGVPTAHPLFPTPTGTWPSSSDPELRLPRSPHSPALTLARVTPEHDSGHGPSPQESLLPPPAPDSSGDKKLAQQL</sequence>